<keyword evidence="1" id="KW-0472">Membrane</keyword>
<feature type="transmembrane region" description="Helical" evidence="1">
    <location>
        <begin position="36"/>
        <end position="56"/>
    </location>
</feature>
<evidence type="ECO:0000256" key="1">
    <source>
        <dbReference type="SAM" id="Phobius"/>
    </source>
</evidence>
<keyword evidence="1" id="KW-0812">Transmembrane</keyword>
<sequence length="77" mass="8789">MKFHKGTFFLDDINLIQLLAMITSPLSSKRILTMNLVFRLLCFFPCVLIYLLVISAHAKETKPERIVVLTFDDSVAS</sequence>
<feature type="non-terminal residue" evidence="2">
    <location>
        <position position="77"/>
    </location>
</feature>
<dbReference type="EMBL" id="UINC01142078">
    <property type="protein sequence ID" value="SVD30197.1"/>
    <property type="molecule type" value="Genomic_DNA"/>
</dbReference>
<gene>
    <name evidence="2" type="ORF">METZ01_LOCUS383051</name>
</gene>
<reference evidence="2" key="1">
    <citation type="submission" date="2018-05" db="EMBL/GenBank/DDBJ databases">
        <authorList>
            <person name="Lanie J.A."/>
            <person name="Ng W.-L."/>
            <person name="Kazmierczak K.M."/>
            <person name="Andrzejewski T.M."/>
            <person name="Davidsen T.M."/>
            <person name="Wayne K.J."/>
            <person name="Tettelin H."/>
            <person name="Glass J.I."/>
            <person name="Rusch D."/>
            <person name="Podicherti R."/>
            <person name="Tsui H.-C.T."/>
            <person name="Winkler M.E."/>
        </authorList>
    </citation>
    <scope>NUCLEOTIDE SEQUENCE</scope>
</reference>
<accession>A0A382U8A0</accession>
<dbReference type="AlphaFoldDB" id="A0A382U8A0"/>
<keyword evidence="1" id="KW-1133">Transmembrane helix</keyword>
<name>A0A382U8A0_9ZZZZ</name>
<evidence type="ECO:0000313" key="2">
    <source>
        <dbReference type="EMBL" id="SVD30197.1"/>
    </source>
</evidence>
<protein>
    <submittedName>
        <fullName evidence="2">Uncharacterized protein</fullName>
    </submittedName>
</protein>
<proteinExistence type="predicted"/>
<organism evidence="2">
    <name type="scientific">marine metagenome</name>
    <dbReference type="NCBI Taxonomy" id="408172"/>
    <lineage>
        <taxon>unclassified sequences</taxon>
        <taxon>metagenomes</taxon>
        <taxon>ecological metagenomes</taxon>
    </lineage>
</organism>